<dbReference type="AlphaFoldDB" id="A0A4C2A760"/>
<evidence type="ECO:0000313" key="2">
    <source>
        <dbReference type="Proteomes" id="UP000299102"/>
    </source>
</evidence>
<sequence length="41" mass="4309">RCGVYGLLQCACDPERVSSPADPPFCQLDIKTRDNLAAGAG</sequence>
<organism evidence="1 2">
    <name type="scientific">Eumeta variegata</name>
    <name type="common">Bagworm moth</name>
    <name type="synonym">Eumeta japonica</name>
    <dbReference type="NCBI Taxonomy" id="151549"/>
    <lineage>
        <taxon>Eukaryota</taxon>
        <taxon>Metazoa</taxon>
        <taxon>Ecdysozoa</taxon>
        <taxon>Arthropoda</taxon>
        <taxon>Hexapoda</taxon>
        <taxon>Insecta</taxon>
        <taxon>Pterygota</taxon>
        <taxon>Neoptera</taxon>
        <taxon>Endopterygota</taxon>
        <taxon>Lepidoptera</taxon>
        <taxon>Glossata</taxon>
        <taxon>Ditrysia</taxon>
        <taxon>Tineoidea</taxon>
        <taxon>Psychidae</taxon>
        <taxon>Oiketicinae</taxon>
        <taxon>Eumeta</taxon>
    </lineage>
</organism>
<comment type="caution">
    <text evidence="1">The sequence shown here is derived from an EMBL/GenBank/DDBJ whole genome shotgun (WGS) entry which is preliminary data.</text>
</comment>
<keyword evidence="2" id="KW-1185">Reference proteome</keyword>
<evidence type="ECO:0000313" key="1">
    <source>
        <dbReference type="EMBL" id="GBP95642.1"/>
    </source>
</evidence>
<dbReference type="Proteomes" id="UP000299102">
    <property type="component" value="Unassembled WGS sequence"/>
</dbReference>
<feature type="non-terminal residue" evidence="1">
    <location>
        <position position="1"/>
    </location>
</feature>
<accession>A0A4C2A760</accession>
<name>A0A4C2A760_EUMVA</name>
<dbReference type="EMBL" id="BGZK01002664">
    <property type="protein sequence ID" value="GBP95642.1"/>
    <property type="molecule type" value="Genomic_DNA"/>
</dbReference>
<protein>
    <submittedName>
        <fullName evidence="1">Uncharacterized protein</fullName>
    </submittedName>
</protein>
<reference evidence="1 2" key="1">
    <citation type="journal article" date="2019" name="Commun. Biol.">
        <title>The bagworm genome reveals a unique fibroin gene that provides high tensile strength.</title>
        <authorList>
            <person name="Kono N."/>
            <person name="Nakamura H."/>
            <person name="Ohtoshi R."/>
            <person name="Tomita M."/>
            <person name="Numata K."/>
            <person name="Arakawa K."/>
        </authorList>
    </citation>
    <scope>NUCLEOTIDE SEQUENCE [LARGE SCALE GENOMIC DNA]</scope>
</reference>
<proteinExistence type="predicted"/>
<gene>
    <name evidence="1" type="ORF">EVAR_13069_1</name>
</gene>